<proteinExistence type="predicted"/>
<accession>A0A0G0U7Z0</accession>
<evidence type="ECO:0000256" key="1">
    <source>
        <dbReference type="SAM" id="Phobius"/>
    </source>
</evidence>
<organism evidence="2 3">
    <name type="scientific">Candidatus Woesebacteria bacterium GW2011_GWB1_41_10</name>
    <dbReference type="NCBI Taxonomy" id="1618577"/>
    <lineage>
        <taxon>Bacteria</taxon>
        <taxon>Candidatus Woeseibacteriota</taxon>
    </lineage>
</organism>
<dbReference type="AlphaFoldDB" id="A0A0G0U7Z0"/>
<protein>
    <submittedName>
        <fullName evidence="2">Uncharacterized protein</fullName>
    </submittedName>
</protein>
<dbReference type="EMBL" id="LCAE01000039">
    <property type="protein sequence ID" value="KKR85119.1"/>
    <property type="molecule type" value="Genomic_DNA"/>
</dbReference>
<name>A0A0G0U7Z0_9BACT</name>
<gene>
    <name evidence="2" type="ORF">UU32_C0039G0006</name>
</gene>
<evidence type="ECO:0000313" key="3">
    <source>
        <dbReference type="Proteomes" id="UP000033858"/>
    </source>
</evidence>
<keyword evidence="1" id="KW-0472">Membrane</keyword>
<keyword evidence="1" id="KW-1133">Transmembrane helix</keyword>
<feature type="transmembrane region" description="Helical" evidence="1">
    <location>
        <begin position="12"/>
        <end position="31"/>
    </location>
</feature>
<feature type="non-terminal residue" evidence="2">
    <location>
        <position position="47"/>
    </location>
</feature>
<reference evidence="2 3" key="1">
    <citation type="journal article" date="2015" name="Nature">
        <title>rRNA introns, odd ribosomes, and small enigmatic genomes across a large radiation of phyla.</title>
        <authorList>
            <person name="Brown C.T."/>
            <person name="Hug L.A."/>
            <person name="Thomas B.C."/>
            <person name="Sharon I."/>
            <person name="Castelle C.J."/>
            <person name="Singh A."/>
            <person name="Wilkins M.J."/>
            <person name="Williams K.H."/>
            <person name="Banfield J.F."/>
        </authorList>
    </citation>
    <scope>NUCLEOTIDE SEQUENCE [LARGE SCALE GENOMIC DNA]</scope>
</reference>
<keyword evidence="1" id="KW-0812">Transmembrane</keyword>
<comment type="caution">
    <text evidence="2">The sequence shown here is derived from an EMBL/GenBank/DDBJ whole genome shotgun (WGS) entry which is preliminary data.</text>
</comment>
<evidence type="ECO:0000313" key="2">
    <source>
        <dbReference type="EMBL" id="KKR85119.1"/>
    </source>
</evidence>
<dbReference type="Proteomes" id="UP000033858">
    <property type="component" value="Unassembled WGS sequence"/>
</dbReference>
<sequence length="47" mass="5375">MNFFDKQELKALGVIFGILLIISVPNFALSIKRARDLTRKNDIRDLA</sequence>